<dbReference type="InterPro" id="IPR018819">
    <property type="entry name" value="Nur1/Mug154"/>
</dbReference>
<evidence type="ECO:0000313" key="10">
    <source>
        <dbReference type="Proteomes" id="UP000094285"/>
    </source>
</evidence>
<evidence type="ECO:0000256" key="3">
    <source>
        <dbReference type="ARBA" id="ARBA00018310"/>
    </source>
</evidence>
<dbReference type="Pfam" id="PF10332">
    <property type="entry name" value="DUF2418"/>
    <property type="match status" value="1"/>
</dbReference>
<organism evidence="9 10">
    <name type="scientific">Suhomyces tanzawaensis NRRL Y-17324</name>
    <dbReference type="NCBI Taxonomy" id="984487"/>
    <lineage>
        <taxon>Eukaryota</taxon>
        <taxon>Fungi</taxon>
        <taxon>Dikarya</taxon>
        <taxon>Ascomycota</taxon>
        <taxon>Saccharomycotina</taxon>
        <taxon>Pichiomycetes</taxon>
        <taxon>Debaryomycetaceae</taxon>
        <taxon>Suhomyces</taxon>
    </lineage>
</organism>
<dbReference type="GO" id="GO:0007096">
    <property type="term" value="P:regulation of exit from mitosis"/>
    <property type="evidence" value="ECO:0007669"/>
    <property type="project" value="TreeGrafter"/>
</dbReference>
<keyword evidence="10" id="KW-1185">Reference proteome</keyword>
<dbReference type="Proteomes" id="UP000094285">
    <property type="component" value="Unassembled WGS sequence"/>
</dbReference>
<dbReference type="OrthoDB" id="3363151at2759"/>
<keyword evidence="6 8" id="KW-0472">Membrane</keyword>
<dbReference type="RefSeq" id="XP_020063269.1">
    <property type="nucleotide sequence ID" value="XM_020210279.1"/>
</dbReference>
<comment type="function">
    <text evidence="7">Member of a perinuclear network that controls recombination at multiple loci to maintain genome stability. Required for rDNA repeat stability.</text>
</comment>
<dbReference type="EMBL" id="KV453914">
    <property type="protein sequence ID" value="ODV78147.1"/>
    <property type="molecule type" value="Genomic_DNA"/>
</dbReference>
<name>A0A1E4SF56_9ASCO</name>
<comment type="similarity">
    <text evidence="2">Belongs to the NUR1 family.</text>
</comment>
<protein>
    <recommendedName>
        <fullName evidence="3">Nuclear rim protein 1</fullName>
    </recommendedName>
</protein>
<dbReference type="PANTHER" id="PTHR28293">
    <property type="entry name" value="NUCLEAR RIM PROTEIN 1"/>
    <property type="match status" value="1"/>
</dbReference>
<feature type="non-terminal residue" evidence="9">
    <location>
        <position position="332"/>
    </location>
</feature>
<proteinExistence type="inferred from homology"/>
<comment type="subcellular location">
    <subcellularLocation>
        <location evidence="1">Nucleus membrane</location>
        <topology evidence="1">Multi-pass membrane protein</topology>
    </subcellularLocation>
</comment>
<keyword evidence="5 8" id="KW-1133">Transmembrane helix</keyword>
<evidence type="ECO:0000256" key="7">
    <source>
        <dbReference type="ARBA" id="ARBA00024979"/>
    </source>
</evidence>
<dbReference type="GO" id="GO:0043007">
    <property type="term" value="P:maintenance of rDNA"/>
    <property type="evidence" value="ECO:0007669"/>
    <property type="project" value="TreeGrafter"/>
</dbReference>
<evidence type="ECO:0000256" key="2">
    <source>
        <dbReference type="ARBA" id="ARBA00007900"/>
    </source>
</evidence>
<keyword evidence="4 8" id="KW-0812">Transmembrane</keyword>
<reference evidence="10" key="1">
    <citation type="submission" date="2016-05" db="EMBL/GenBank/DDBJ databases">
        <title>Comparative genomics of biotechnologically important yeasts.</title>
        <authorList>
            <consortium name="DOE Joint Genome Institute"/>
            <person name="Riley R."/>
            <person name="Haridas S."/>
            <person name="Wolfe K.H."/>
            <person name="Lopes M.R."/>
            <person name="Hittinger C.T."/>
            <person name="Goker M."/>
            <person name="Salamov A."/>
            <person name="Wisecaver J."/>
            <person name="Long T.M."/>
            <person name="Aerts A.L."/>
            <person name="Barry K."/>
            <person name="Choi C."/>
            <person name="Clum A."/>
            <person name="Coughlan A.Y."/>
            <person name="Deshpande S."/>
            <person name="Douglass A.P."/>
            <person name="Hanson S.J."/>
            <person name="Klenk H.-P."/>
            <person name="Labutti K."/>
            <person name="Lapidus A."/>
            <person name="Lindquist E."/>
            <person name="Lipzen A."/>
            <person name="Meier-Kolthoff J.P."/>
            <person name="Ohm R.A."/>
            <person name="Otillar R.P."/>
            <person name="Pangilinan J."/>
            <person name="Peng Y."/>
            <person name="Rokas A."/>
            <person name="Rosa C.A."/>
            <person name="Scheuner C."/>
            <person name="Sibirny A.A."/>
            <person name="Slot J.C."/>
            <person name="Stielow J.B."/>
            <person name="Sun H."/>
            <person name="Kurtzman C.P."/>
            <person name="Blackwell M."/>
            <person name="Grigoriev I.V."/>
            <person name="Jeffries T.W."/>
        </authorList>
    </citation>
    <scope>NUCLEOTIDE SEQUENCE [LARGE SCALE GENOMIC DNA]</scope>
    <source>
        <strain evidence="10">NRRL Y-17324</strain>
    </source>
</reference>
<feature type="transmembrane region" description="Helical" evidence="8">
    <location>
        <begin position="235"/>
        <end position="254"/>
    </location>
</feature>
<evidence type="ECO:0000256" key="6">
    <source>
        <dbReference type="ARBA" id="ARBA00023136"/>
    </source>
</evidence>
<accession>A0A1E4SF56</accession>
<dbReference type="GeneID" id="30984415"/>
<evidence type="ECO:0000256" key="4">
    <source>
        <dbReference type="ARBA" id="ARBA00022692"/>
    </source>
</evidence>
<dbReference type="AlphaFoldDB" id="A0A1E4SF56"/>
<dbReference type="PANTHER" id="PTHR28293:SF1">
    <property type="entry name" value="NUCLEAR RIM PROTEIN 1"/>
    <property type="match status" value="1"/>
</dbReference>
<feature type="transmembrane region" description="Helical" evidence="8">
    <location>
        <begin position="111"/>
        <end position="134"/>
    </location>
</feature>
<sequence>MSSRRIVRKQPLLSKIKSFPLDFLLYLNEIRLSIEWDDYTGSLAFPIGTGLSITTLIIKSILSYYESIDSKSRNILFDSDHLEYQRIKSSFLSKRIQQATQYEEVPLTTSILWLLNIAGSLIQVIMLMNTYSIITKKKNYGLLYCQTKPKSASVIKSSIESISYVTQAFKYILSYLFSKDDASDITVEMDDDHKQDDEIWQLNVWDPSKFSLYVFIGLNPINSLIIHNFNPASSSLLYTIMLSLSVSLTIYFFIDNFYDLLNDKQILYQEMFNEYNNKFVKPKTSILKKDVLIDATLGPFDSSILTDIRPYAFNKLKLWVTHDLKGNQVVDY</sequence>
<evidence type="ECO:0000256" key="5">
    <source>
        <dbReference type="ARBA" id="ARBA00022989"/>
    </source>
</evidence>
<gene>
    <name evidence="9" type="ORF">CANTADRAFT_54042</name>
</gene>
<dbReference type="GO" id="GO:0031965">
    <property type="term" value="C:nuclear membrane"/>
    <property type="evidence" value="ECO:0007669"/>
    <property type="project" value="UniProtKB-SubCell"/>
</dbReference>
<evidence type="ECO:0000313" key="9">
    <source>
        <dbReference type="EMBL" id="ODV78147.1"/>
    </source>
</evidence>
<evidence type="ECO:0000256" key="1">
    <source>
        <dbReference type="ARBA" id="ARBA00004232"/>
    </source>
</evidence>
<evidence type="ECO:0000256" key="8">
    <source>
        <dbReference type="SAM" id="Phobius"/>
    </source>
</evidence>